<proteinExistence type="predicted"/>
<feature type="compositionally biased region" description="Low complexity" evidence="1">
    <location>
        <begin position="1"/>
        <end position="11"/>
    </location>
</feature>
<gene>
    <name evidence="2" type="ORF">CYCCA115_LOCUS15120</name>
</gene>
<keyword evidence="3" id="KW-1185">Reference proteome</keyword>
<organism evidence="2 3">
    <name type="scientific">Cylindrotheca closterium</name>
    <dbReference type="NCBI Taxonomy" id="2856"/>
    <lineage>
        <taxon>Eukaryota</taxon>
        <taxon>Sar</taxon>
        <taxon>Stramenopiles</taxon>
        <taxon>Ochrophyta</taxon>
        <taxon>Bacillariophyta</taxon>
        <taxon>Bacillariophyceae</taxon>
        <taxon>Bacillariophycidae</taxon>
        <taxon>Bacillariales</taxon>
        <taxon>Bacillariaceae</taxon>
        <taxon>Cylindrotheca</taxon>
    </lineage>
</organism>
<protein>
    <submittedName>
        <fullName evidence="2">Uncharacterized protein</fullName>
    </submittedName>
</protein>
<dbReference type="Proteomes" id="UP001295423">
    <property type="component" value="Unassembled WGS sequence"/>
</dbReference>
<name>A0AAD2FX27_9STRA</name>
<dbReference type="AlphaFoldDB" id="A0AAD2FX27"/>
<dbReference type="EMBL" id="CAKOGP040001869">
    <property type="protein sequence ID" value="CAJ1954527.1"/>
    <property type="molecule type" value="Genomic_DNA"/>
</dbReference>
<comment type="caution">
    <text evidence="2">The sequence shown here is derived from an EMBL/GenBank/DDBJ whole genome shotgun (WGS) entry which is preliminary data.</text>
</comment>
<reference evidence="2" key="1">
    <citation type="submission" date="2023-08" db="EMBL/GenBank/DDBJ databases">
        <authorList>
            <person name="Audoor S."/>
            <person name="Bilcke G."/>
        </authorList>
    </citation>
    <scope>NUCLEOTIDE SEQUENCE</scope>
</reference>
<evidence type="ECO:0000256" key="1">
    <source>
        <dbReference type="SAM" id="MobiDB-lite"/>
    </source>
</evidence>
<feature type="region of interest" description="Disordered" evidence="1">
    <location>
        <begin position="1"/>
        <end position="28"/>
    </location>
</feature>
<evidence type="ECO:0000313" key="3">
    <source>
        <dbReference type="Proteomes" id="UP001295423"/>
    </source>
</evidence>
<evidence type="ECO:0000313" key="2">
    <source>
        <dbReference type="EMBL" id="CAJ1954527.1"/>
    </source>
</evidence>
<accession>A0AAD2FX27</accession>
<sequence>MKQQQKQTKAKVTFQSRKRATSNPQVNDVIHPNQFKTAISFYTPNRGSNSVRKTRYRQTIACPNSPRIEESKECCRQHSPDDLQQRGRFLVWPTSIKVEDANMPNLRSRMAKAESRMTKAAAN</sequence>